<name>A0AB94IYL3_9BACT</name>
<dbReference type="Pfam" id="PF13458">
    <property type="entry name" value="Peripla_BP_6"/>
    <property type="match status" value="1"/>
</dbReference>
<dbReference type="AlphaFoldDB" id="A0AB94IYL3"/>
<feature type="chain" id="PRO_5044501094" evidence="3">
    <location>
        <begin position="25"/>
        <end position="380"/>
    </location>
</feature>
<evidence type="ECO:0000256" key="2">
    <source>
        <dbReference type="ARBA" id="ARBA00022729"/>
    </source>
</evidence>
<accession>A0AB94IYL3</accession>
<sequence>MRKVFTALLLALALALTIAGASMGADDVIRIGVFNCLTGQNAFGGQLELEGTQLAHKLNPEILGRKVELVVVDNKSDKVEAANAVTRLIENDKVNAIIGTYGSSLAMAGGEVAEKAGVPVIGTSCTNPLVTQGKRYYFRACFIDPFQGAGAATYAFKNLDFKRAATLVDVTNDYSVGLGAFFKQAYEKMGGEIVAELKYQSGDQDFTAQLTELISKKPDIVFLPAYFAEGAIVLKQARELGAEFRFIGADAMDNPEIVTLGGDAVEGFLHTTFAYDPSMENMNPVAAQFTAEWNKEHPDKAPNVNCALGYDCYVMLADAIARAGSAEPEKIRDALEGTKDLPTVTGMTTINATHDAEKEMGIVEIRNGKKTFLGLVKPEI</sequence>
<evidence type="ECO:0000313" key="6">
    <source>
        <dbReference type="Proteomes" id="UP000008957"/>
    </source>
</evidence>
<organism evidence="5 6">
    <name type="scientific">Fretibacterium fastidiosum</name>
    <dbReference type="NCBI Taxonomy" id="651822"/>
    <lineage>
        <taxon>Bacteria</taxon>
        <taxon>Thermotogati</taxon>
        <taxon>Synergistota</taxon>
        <taxon>Synergistia</taxon>
        <taxon>Synergistales</taxon>
        <taxon>Aminobacteriaceae</taxon>
        <taxon>Fretibacterium</taxon>
    </lineage>
</organism>
<dbReference type="InterPro" id="IPR028082">
    <property type="entry name" value="Peripla_BP_I"/>
</dbReference>
<feature type="domain" description="Leucine-binding protein" evidence="4">
    <location>
        <begin position="29"/>
        <end position="368"/>
    </location>
</feature>
<dbReference type="PANTHER" id="PTHR30483:SF6">
    <property type="entry name" value="PERIPLASMIC BINDING PROTEIN OF ABC TRANSPORTER FOR NATURAL AMINO ACIDS"/>
    <property type="match status" value="1"/>
</dbReference>
<protein>
    <submittedName>
        <fullName evidence="5">Amino acid/amide ABC transporter substrate-binding protein, HAAT family (TC 3.A.1.4.-)</fullName>
    </submittedName>
</protein>
<dbReference type="SUPFAM" id="SSF53822">
    <property type="entry name" value="Periplasmic binding protein-like I"/>
    <property type="match status" value="1"/>
</dbReference>
<evidence type="ECO:0000259" key="4">
    <source>
        <dbReference type="Pfam" id="PF13458"/>
    </source>
</evidence>
<dbReference type="PANTHER" id="PTHR30483">
    <property type="entry name" value="LEUCINE-SPECIFIC-BINDING PROTEIN"/>
    <property type="match status" value="1"/>
</dbReference>
<reference evidence="5 6" key="2">
    <citation type="submission" date="2010-03" db="EMBL/GenBank/DDBJ databases">
        <authorList>
            <person name="Pajon A."/>
        </authorList>
    </citation>
    <scope>NUCLEOTIDE SEQUENCE [LARGE SCALE GENOMIC DNA]</scope>
    <source>
        <strain evidence="5 6">SGP1</strain>
    </source>
</reference>
<evidence type="ECO:0000256" key="3">
    <source>
        <dbReference type="SAM" id="SignalP"/>
    </source>
</evidence>
<dbReference type="KEGG" id="sbr:SY1_20350"/>
<reference evidence="6" key="1">
    <citation type="submission" date="2010-03" db="EMBL/GenBank/DDBJ databases">
        <title>The genome sequence of Synergistetes sp. SGP1.</title>
        <authorList>
            <consortium name="metaHIT consortium -- http://www.metahit.eu/"/>
            <person name="Pajon A."/>
            <person name="Turner K."/>
            <person name="Parkhill J."/>
            <person name="Wade W."/>
            <person name="Vartoukian S."/>
        </authorList>
    </citation>
    <scope>NUCLEOTIDE SEQUENCE [LARGE SCALE GENOMIC DNA]</scope>
    <source>
        <strain evidence="6">SGP1</strain>
    </source>
</reference>
<dbReference type="Proteomes" id="UP000008957">
    <property type="component" value="Chromosome"/>
</dbReference>
<evidence type="ECO:0000313" key="5">
    <source>
        <dbReference type="EMBL" id="CBL28817.1"/>
    </source>
</evidence>
<keyword evidence="6" id="KW-1185">Reference proteome</keyword>
<feature type="signal peptide" evidence="3">
    <location>
        <begin position="1"/>
        <end position="24"/>
    </location>
</feature>
<dbReference type="CDD" id="cd06347">
    <property type="entry name" value="PBP1_ABC_LivK_ligand_binding-like"/>
    <property type="match status" value="1"/>
</dbReference>
<dbReference type="RefSeq" id="WP_015556964.1">
    <property type="nucleotide sequence ID" value="NC_021038.1"/>
</dbReference>
<dbReference type="Gene3D" id="3.40.50.2300">
    <property type="match status" value="2"/>
</dbReference>
<proteinExistence type="inferred from homology"/>
<gene>
    <name evidence="5" type="ORF">SY1_20350</name>
</gene>
<comment type="similarity">
    <text evidence="1">Belongs to the leucine-binding protein family.</text>
</comment>
<dbReference type="EMBL" id="FP929056">
    <property type="protein sequence ID" value="CBL28817.1"/>
    <property type="molecule type" value="Genomic_DNA"/>
</dbReference>
<dbReference type="InterPro" id="IPR051010">
    <property type="entry name" value="BCAA_transport"/>
</dbReference>
<keyword evidence="2 3" id="KW-0732">Signal</keyword>
<evidence type="ECO:0000256" key="1">
    <source>
        <dbReference type="ARBA" id="ARBA00010062"/>
    </source>
</evidence>
<dbReference type="InterPro" id="IPR028081">
    <property type="entry name" value="Leu-bd"/>
</dbReference>